<dbReference type="EMBL" id="JAYWVC010000193">
    <property type="protein sequence ID" value="MED7826971.1"/>
    <property type="molecule type" value="Genomic_DNA"/>
</dbReference>
<proteinExistence type="predicted"/>
<dbReference type="InterPro" id="IPR001647">
    <property type="entry name" value="HTH_TetR"/>
</dbReference>
<dbReference type="SUPFAM" id="SSF46689">
    <property type="entry name" value="Homeodomain-like"/>
    <property type="match status" value="1"/>
</dbReference>
<dbReference type="Gene3D" id="1.10.357.10">
    <property type="entry name" value="Tetracycline Repressor, domain 2"/>
    <property type="match status" value="1"/>
</dbReference>
<keyword evidence="1" id="KW-0805">Transcription regulation</keyword>
<evidence type="ECO:0000256" key="1">
    <source>
        <dbReference type="ARBA" id="ARBA00023015"/>
    </source>
</evidence>
<feature type="domain" description="HTH tetR-type" evidence="6">
    <location>
        <begin position="46"/>
        <end position="106"/>
    </location>
</feature>
<dbReference type="PRINTS" id="PR00455">
    <property type="entry name" value="HTHTETR"/>
</dbReference>
<sequence>MSQLPQIQSAEATGAAEARTETRRTLGAVPNSEAVRQKRRLTARGAMTRSRIVQAAAELFHVKGVNAVTLDDVRAASGTSKSQLYHHFADKDELVRAVIAFQTEAILTRDRQYLERMNSFRALQRWTDTIINLNAIQDGAYGCPLGTIASARAGTDSGARAMLEASFVEWVGVIAAGLRRMKENGSLQADADPDRLAVSLMAALQGGYLLAQTARDTTPMRIAIQMALDHINSYTLAPEKQL</sequence>
<dbReference type="Pfam" id="PF21993">
    <property type="entry name" value="TetR_C_13_2"/>
    <property type="match status" value="1"/>
</dbReference>
<comment type="caution">
    <text evidence="7">The sequence shown here is derived from an EMBL/GenBank/DDBJ whole genome shotgun (WGS) entry which is preliminary data.</text>
</comment>
<gene>
    <name evidence="7" type="ORF">VXC91_34825</name>
</gene>
<dbReference type="Proteomes" id="UP001333996">
    <property type="component" value="Unassembled WGS sequence"/>
</dbReference>
<evidence type="ECO:0000259" key="6">
    <source>
        <dbReference type="PROSITE" id="PS50977"/>
    </source>
</evidence>
<evidence type="ECO:0000313" key="8">
    <source>
        <dbReference type="Proteomes" id="UP001333996"/>
    </source>
</evidence>
<evidence type="ECO:0000256" key="4">
    <source>
        <dbReference type="PROSITE-ProRule" id="PRU00335"/>
    </source>
</evidence>
<dbReference type="InterPro" id="IPR009057">
    <property type="entry name" value="Homeodomain-like_sf"/>
</dbReference>
<dbReference type="PANTHER" id="PTHR47506">
    <property type="entry name" value="TRANSCRIPTIONAL REGULATORY PROTEIN"/>
    <property type="match status" value="1"/>
</dbReference>
<dbReference type="PROSITE" id="PS50977">
    <property type="entry name" value="HTH_TETR_2"/>
    <property type="match status" value="1"/>
</dbReference>
<dbReference type="SUPFAM" id="SSF48498">
    <property type="entry name" value="Tetracyclin repressor-like, C-terminal domain"/>
    <property type="match status" value="1"/>
</dbReference>
<keyword evidence="8" id="KW-1185">Reference proteome</keyword>
<organism evidence="7 8">
    <name type="scientific">Streptomyces chiangmaiensis</name>
    <dbReference type="NCBI Taxonomy" id="766497"/>
    <lineage>
        <taxon>Bacteria</taxon>
        <taxon>Bacillati</taxon>
        <taxon>Actinomycetota</taxon>
        <taxon>Actinomycetes</taxon>
        <taxon>Kitasatosporales</taxon>
        <taxon>Streptomycetaceae</taxon>
        <taxon>Streptomyces</taxon>
    </lineage>
</organism>
<keyword evidence="3" id="KW-0804">Transcription</keyword>
<reference evidence="7" key="1">
    <citation type="submission" date="2024-01" db="EMBL/GenBank/DDBJ databases">
        <title>First draft genome sequence data of TA4-1, the type strain of Gram-positive actinobacterium Streptomyces chiangmaiensis.</title>
        <authorList>
            <person name="Yasawong M."/>
            <person name="Nantapong N."/>
        </authorList>
    </citation>
    <scope>NUCLEOTIDE SEQUENCE</scope>
    <source>
        <strain evidence="7">TA4-1</strain>
    </source>
</reference>
<protein>
    <submittedName>
        <fullName evidence="7">TetR/AcrR family transcriptional regulator</fullName>
    </submittedName>
</protein>
<evidence type="ECO:0000256" key="5">
    <source>
        <dbReference type="SAM" id="MobiDB-lite"/>
    </source>
</evidence>
<dbReference type="InterPro" id="IPR054156">
    <property type="entry name" value="YxaF_TetR_C"/>
</dbReference>
<keyword evidence="2 4" id="KW-0238">DNA-binding</keyword>
<accession>A0ABU7FS88</accession>
<dbReference type="PANTHER" id="PTHR47506:SF1">
    <property type="entry name" value="HTH-TYPE TRANSCRIPTIONAL REGULATOR YJDC"/>
    <property type="match status" value="1"/>
</dbReference>
<evidence type="ECO:0000313" key="7">
    <source>
        <dbReference type="EMBL" id="MED7826971.1"/>
    </source>
</evidence>
<evidence type="ECO:0000256" key="3">
    <source>
        <dbReference type="ARBA" id="ARBA00023163"/>
    </source>
</evidence>
<feature type="DNA-binding region" description="H-T-H motif" evidence="4">
    <location>
        <begin position="69"/>
        <end position="88"/>
    </location>
</feature>
<name>A0ABU7FS88_9ACTN</name>
<dbReference type="Pfam" id="PF00440">
    <property type="entry name" value="TetR_N"/>
    <property type="match status" value="1"/>
</dbReference>
<feature type="region of interest" description="Disordered" evidence="5">
    <location>
        <begin position="1"/>
        <end position="26"/>
    </location>
</feature>
<dbReference type="InterPro" id="IPR036271">
    <property type="entry name" value="Tet_transcr_reg_TetR-rel_C_sf"/>
</dbReference>
<evidence type="ECO:0000256" key="2">
    <source>
        <dbReference type="ARBA" id="ARBA00023125"/>
    </source>
</evidence>